<dbReference type="EMBL" id="JACXZA010000001">
    <property type="protein sequence ID" value="MBD3917596.1"/>
    <property type="molecule type" value="Genomic_DNA"/>
</dbReference>
<evidence type="ECO:0000259" key="1">
    <source>
        <dbReference type="Pfam" id="PF07944"/>
    </source>
</evidence>
<keyword evidence="4" id="KW-1185">Reference proteome</keyword>
<dbReference type="PANTHER" id="PTHR31151:SF0">
    <property type="entry name" value="PROLINE-TRNA LIGASE (DUF1680)"/>
    <property type="match status" value="1"/>
</dbReference>
<dbReference type="InterPro" id="IPR008928">
    <property type="entry name" value="6-hairpin_glycosidase_sf"/>
</dbReference>
<dbReference type="Pfam" id="PF07944">
    <property type="entry name" value="Beta-AFase-like_GH127_cat"/>
    <property type="match status" value="1"/>
</dbReference>
<sequence>MFKNFSLDDVKLTDSYCAHRRELVKRYVKDFDIDRLMHTFLINAGLPSDAEPLGGWEAVECGLRGHFVGHYLSACARFAYADQDGCLKGKAYEIIETMEACAKPNGYLSAFEEDKLDTLELEENRLVWAPYYTLHKILQGLIDCHQFLGNEKALTLAMKLAYYIHGRFEKLSFWQIDGILRCTKVNPANEFGGIGDALYTLYDITRDAKVLALAQQFDRGYFLDPLAAGKDVLDDLHANTHLPMVLAAMHRYNITGEQHYKSAAEHFYHFVKGRTFANGNNSSKATAFAKGGVSERSEHWGGYGRLEEALTGGESESCCAHNTEKIVERMLEWSGSIECLDHLEQLKYNAILNSASHTTGLSQYHQPMGSGAVKRFSGLYDTFWCCTASGMEAMSELQKNIWLRSGDRLLLNAFISSTVFWNEKKVTIAQHTRFPDGLTSTLTIRTAEPTAFTLMLKQKAVRTVAINGAPIPWERTDGYILIERMFNDQDKIEITIDARLQMIPLQGSDRLAAMMFGPVLLAQLGPHKPLKELTSSSINDRFVRLATDRLEFVLQDAEGKPVSFIPLFRVEEEEYTVYLDLQGDSNSQEWFTYA</sequence>
<dbReference type="GO" id="GO:0016787">
    <property type="term" value="F:hydrolase activity"/>
    <property type="evidence" value="ECO:0007669"/>
    <property type="project" value="UniProtKB-KW"/>
</dbReference>
<evidence type="ECO:0000313" key="3">
    <source>
        <dbReference type="EMBL" id="MBD3917596.1"/>
    </source>
</evidence>
<accession>A0ABR8MQL4</accession>
<evidence type="ECO:0000313" key="4">
    <source>
        <dbReference type="Proteomes" id="UP000609346"/>
    </source>
</evidence>
<comment type="caution">
    <text evidence="3">The sequence shown here is derived from an EMBL/GenBank/DDBJ whole genome shotgun (WGS) entry which is preliminary data.</text>
</comment>
<dbReference type="PANTHER" id="PTHR31151">
    <property type="entry name" value="PROLINE-TRNA LIGASE (DUF1680)"/>
    <property type="match status" value="1"/>
</dbReference>
<evidence type="ECO:0000259" key="2">
    <source>
        <dbReference type="Pfam" id="PF20736"/>
    </source>
</evidence>
<dbReference type="InterPro" id="IPR012878">
    <property type="entry name" value="Beta-AFase-like_GH127_cat"/>
</dbReference>
<dbReference type="InterPro" id="IPR049046">
    <property type="entry name" value="Beta-AFase-like_GH127_middle"/>
</dbReference>
<organism evidence="3 4">
    <name type="scientific">Paenibacillus terricola</name>
    <dbReference type="NCBI Taxonomy" id="2763503"/>
    <lineage>
        <taxon>Bacteria</taxon>
        <taxon>Bacillati</taxon>
        <taxon>Bacillota</taxon>
        <taxon>Bacilli</taxon>
        <taxon>Bacillales</taxon>
        <taxon>Paenibacillaceae</taxon>
        <taxon>Paenibacillus</taxon>
    </lineage>
</organism>
<keyword evidence="3" id="KW-0378">Hydrolase</keyword>
<name>A0ABR8MQL4_9BACL</name>
<feature type="domain" description="Non-reducing end beta-L-arabinofuranosidase-like GH127 catalytic" evidence="1">
    <location>
        <begin position="9"/>
        <end position="398"/>
    </location>
</feature>
<dbReference type="SUPFAM" id="SSF48208">
    <property type="entry name" value="Six-hairpin glycosidases"/>
    <property type="match status" value="1"/>
</dbReference>
<reference evidence="3 4" key="1">
    <citation type="submission" date="2020-09" db="EMBL/GenBank/DDBJ databases">
        <title>Paenibacillus sp. strain PR3 16S rRNA gene Genome sequencing and assembly.</title>
        <authorList>
            <person name="Kim J."/>
        </authorList>
    </citation>
    <scope>NUCLEOTIDE SEQUENCE [LARGE SCALE GENOMIC DNA]</scope>
    <source>
        <strain evidence="3 4">PR3</strain>
    </source>
</reference>
<dbReference type="Pfam" id="PF20736">
    <property type="entry name" value="Glyco_hydro127M"/>
    <property type="match status" value="1"/>
</dbReference>
<feature type="domain" description="Non-reducing end beta-L-arabinofuranosidase-like GH127 middle" evidence="2">
    <location>
        <begin position="409"/>
        <end position="497"/>
    </location>
</feature>
<gene>
    <name evidence="3" type="ORF">H8B09_02435</name>
</gene>
<proteinExistence type="predicted"/>
<dbReference type="Proteomes" id="UP000609346">
    <property type="component" value="Unassembled WGS sequence"/>
</dbReference>
<protein>
    <submittedName>
        <fullName evidence="3">Glycoside hydrolase family 127 protein</fullName>
    </submittedName>
</protein>